<reference evidence="2 3" key="1">
    <citation type="journal article" date="2019" name="J. Hered.">
        <title>An Improved Genome Assembly for Drosophila navojoa, the Basal Species in the mojavensis Cluster.</title>
        <authorList>
            <person name="Vanderlinde T."/>
            <person name="Dupim E.G."/>
            <person name="Nazario-Yepiz N.O."/>
            <person name="Carvalho A.B."/>
        </authorList>
    </citation>
    <scope>NUCLEOTIDE SEQUENCE [LARGE SCALE GENOMIC DNA]</scope>
    <source>
        <strain evidence="2">Navoj_Jal97</strain>
        <tissue evidence="2">Whole organism</tissue>
    </source>
</reference>
<dbReference type="EMBL" id="LSRL02000790">
    <property type="protein sequence ID" value="TDG39841.1"/>
    <property type="molecule type" value="Genomic_DNA"/>
</dbReference>
<feature type="region of interest" description="Disordered" evidence="1">
    <location>
        <begin position="124"/>
        <end position="159"/>
    </location>
</feature>
<protein>
    <submittedName>
        <fullName evidence="2">Uncharacterized protein</fullName>
    </submittedName>
</protein>
<dbReference type="PROSITE" id="PS51257">
    <property type="entry name" value="PROKAR_LIPOPROTEIN"/>
    <property type="match status" value="1"/>
</dbReference>
<proteinExistence type="predicted"/>
<organism evidence="2 3">
    <name type="scientific">Drosophila navojoa</name>
    <name type="common">Fruit fly</name>
    <dbReference type="NCBI Taxonomy" id="7232"/>
    <lineage>
        <taxon>Eukaryota</taxon>
        <taxon>Metazoa</taxon>
        <taxon>Ecdysozoa</taxon>
        <taxon>Arthropoda</taxon>
        <taxon>Hexapoda</taxon>
        <taxon>Insecta</taxon>
        <taxon>Pterygota</taxon>
        <taxon>Neoptera</taxon>
        <taxon>Endopterygota</taxon>
        <taxon>Diptera</taxon>
        <taxon>Brachycera</taxon>
        <taxon>Muscomorpha</taxon>
        <taxon>Ephydroidea</taxon>
        <taxon>Drosophilidae</taxon>
        <taxon>Drosophila</taxon>
    </lineage>
</organism>
<comment type="caution">
    <text evidence="2">The sequence shown here is derived from an EMBL/GenBank/DDBJ whole genome shotgun (WGS) entry which is preliminary data.</text>
</comment>
<evidence type="ECO:0000256" key="1">
    <source>
        <dbReference type="SAM" id="MobiDB-lite"/>
    </source>
</evidence>
<name>A0A484AW47_DRONA</name>
<dbReference type="AlphaFoldDB" id="A0A484AW47"/>
<gene>
    <name evidence="2" type="ORF">AWZ03_013737</name>
</gene>
<evidence type="ECO:0000313" key="2">
    <source>
        <dbReference type="EMBL" id="TDG39841.1"/>
    </source>
</evidence>
<feature type="region of interest" description="Disordered" evidence="1">
    <location>
        <begin position="36"/>
        <end position="69"/>
    </location>
</feature>
<keyword evidence="3" id="KW-1185">Reference proteome</keyword>
<evidence type="ECO:0000313" key="3">
    <source>
        <dbReference type="Proteomes" id="UP000295192"/>
    </source>
</evidence>
<dbReference type="Proteomes" id="UP000295192">
    <property type="component" value="Unassembled WGS sequence"/>
</dbReference>
<sequence>MLREGPIITFIRTAIDLLGHINNMALIGCHATPSDDSQISCMTDGRPSRQQAPGNGPRAANRQQSTVNGQQSCCRRDSCTFMLASPQGSAEMRAGTAAAPQLMERRNTEIQLLEYIMAPPAKKMQLSDGTATPTPSTAGQSAGVSRRRSAGRLTKSQSDSLCRPAVRLSGLALGLFVDLDVNPDGNPGHPG</sequence>
<accession>A0A484AW47</accession>
<feature type="compositionally biased region" description="Polar residues" evidence="1">
    <location>
        <begin position="127"/>
        <end position="137"/>
    </location>
</feature>